<dbReference type="PANTHER" id="PTHR13887">
    <property type="entry name" value="GLUTATHIONE S-TRANSFERASE KAPPA"/>
    <property type="match status" value="1"/>
</dbReference>
<dbReference type="SUPFAM" id="SSF52833">
    <property type="entry name" value="Thioredoxin-like"/>
    <property type="match status" value="1"/>
</dbReference>
<evidence type="ECO:0000313" key="2">
    <source>
        <dbReference type="EMBL" id="UYW01916.1"/>
    </source>
</evidence>
<dbReference type="Pfam" id="PF01323">
    <property type="entry name" value="DSBA"/>
    <property type="match status" value="1"/>
</dbReference>
<dbReference type="PANTHER" id="PTHR13887:SF41">
    <property type="entry name" value="THIOREDOXIN SUPERFAMILY PROTEIN"/>
    <property type="match status" value="1"/>
</dbReference>
<name>A0ABY6M071_9FLAO</name>
<accession>A0ABY6M071</accession>
<dbReference type="InterPro" id="IPR036249">
    <property type="entry name" value="Thioredoxin-like_sf"/>
</dbReference>
<protein>
    <submittedName>
        <fullName evidence="2">DsbA family oxidoreductase</fullName>
    </submittedName>
</protein>
<sequence>MIVEIWSDVMFPFCYIGKRNFESALQQFSDTDAIEVHWKSFQLDPNIPEVATESYQNYLVTRKGMPLQQVQDMLQNVTLSAKQAGLTYNFDDAVMVNSIKAHQFIQFAKALHKDDEAEEVLFHAFFTEGKNIADLQTLLTLGTAIGLDANALQQAIENQEFLPAVIEDINQARQIGVTGVPFFVFNNKYAVSGAQPASSFLEVLNKSFGEWKATNTTPNLIISKGSSCDVKGNCD</sequence>
<dbReference type="Proteomes" id="UP001163328">
    <property type="component" value="Chromosome"/>
</dbReference>
<dbReference type="Gene3D" id="3.40.30.10">
    <property type="entry name" value="Glutaredoxin"/>
    <property type="match status" value="1"/>
</dbReference>
<dbReference type="EMBL" id="CP081495">
    <property type="protein sequence ID" value="UYW01916.1"/>
    <property type="molecule type" value="Genomic_DNA"/>
</dbReference>
<dbReference type="CDD" id="cd03024">
    <property type="entry name" value="DsbA_FrnE"/>
    <property type="match status" value="1"/>
</dbReference>
<gene>
    <name evidence="2" type="ORF">K5I29_03090</name>
</gene>
<evidence type="ECO:0000313" key="3">
    <source>
        <dbReference type="Proteomes" id="UP001163328"/>
    </source>
</evidence>
<feature type="domain" description="DSBA-like thioredoxin" evidence="1">
    <location>
        <begin position="3"/>
        <end position="203"/>
    </location>
</feature>
<keyword evidence="3" id="KW-1185">Reference proteome</keyword>
<dbReference type="RefSeq" id="WP_264434392.1">
    <property type="nucleotide sequence ID" value="NZ_CP081495.1"/>
</dbReference>
<proteinExistence type="predicted"/>
<organism evidence="2 3">
    <name type="scientific">Flavobacterium agricola</name>
    <dbReference type="NCBI Taxonomy" id="2870839"/>
    <lineage>
        <taxon>Bacteria</taxon>
        <taxon>Pseudomonadati</taxon>
        <taxon>Bacteroidota</taxon>
        <taxon>Flavobacteriia</taxon>
        <taxon>Flavobacteriales</taxon>
        <taxon>Flavobacteriaceae</taxon>
        <taxon>Flavobacterium</taxon>
    </lineage>
</organism>
<dbReference type="InterPro" id="IPR001853">
    <property type="entry name" value="DSBA-like_thioredoxin_dom"/>
</dbReference>
<evidence type="ECO:0000259" key="1">
    <source>
        <dbReference type="Pfam" id="PF01323"/>
    </source>
</evidence>
<reference evidence="2" key="1">
    <citation type="submission" date="2021-08" db="EMBL/GenBank/DDBJ databases">
        <title>Flavobacterium sp. strain CC-SYL302.</title>
        <authorList>
            <person name="Lin S.-Y."/>
            <person name="Lee T.-H."/>
            <person name="Young C.-C."/>
        </authorList>
    </citation>
    <scope>NUCLEOTIDE SEQUENCE</scope>
    <source>
        <strain evidence="2">CC-SYL302</strain>
    </source>
</reference>